<dbReference type="InterPro" id="IPR045886">
    <property type="entry name" value="ThiF/MoeB/HesA"/>
</dbReference>
<dbReference type="CDD" id="cd00757">
    <property type="entry name" value="ThiF_MoeB_HesA_family"/>
    <property type="match status" value="1"/>
</dbReference>
<dbReference type="PROSITE" id="PS50206">
    <property type="entry name" value="RHODANESE_3"/>
    <property type="match status" value="1"/>
</dbReference>
<dbReference type="Gene3D" id="3.40.50.720">
    <property type="entry name" value="NAD(P)-binding Rossmann-like Domain"/>
    <property type="match status" value="1"/>
</dbReference>
<dbReference type="EMBL" id="KQ242239">
    <property type="protein sequence ID" value="KNC79822.1"/>
    <property type="molecule type" value="Genomic_DNA"/>
</dbReference>
<accession>A0A0L0FSP0</accession>
<dbReference type="Proteomes" id="UP000054560">
    <property type="component" value="Unassembled WGS sequence"/>
</dbReference>
<evidence type="ECO:0000313" key="5">
    <source>
        <dbReference type="EMBL" id="KNC79822.1"/>
    </source>
</evidence>
<protein>
    <recommendedName>
        <fullName evidence="4">Rhodanese domain-containing protein</fullName>
    </recommendedName>
</protein>
<reference evidence="5 6" key="1">
    <citation type="submission" date="2011-02" db="EMBL/GenBank/DDBJ databases">
        <title>The Genome Sequence of Sphaeroforma arctica JP610.</title>
        <authorList>
            <consortium name="The Broad Institute Genome Sequencing Platform"/>
            <person name="Russ C."/>
            <person name="Cuomo C."/>
            <person name="Young S.K."/>
            <person name="Zeng Q."/>
            <person name="Gargeya S."/>
            <person name="Alvarado L."/>
            <person name="Berlin A."/>
            <person name="Chapman S.B."/>
            <person name="Chen Z."/>
            <person name="Freedman E."/>
            <person name="Gellesch M."/>
            <person name="Goldberg J."/>
            <person name="Griggs A."/>
            <person name="Gujja S."/>
            <person name="Heilman E."/>
            <person name="Heiman D."/>
            <person name="Howarth C."/>
            <person name="Mehta T."/>
            <person name="Neiman D."/>
            <person name="Pearson M."/>
            <person name="Roberts A."/>
            <person name="Saif S."/>
            <person name="Shea T."/>
            <person name="Shenoy N."/>
            <person name="Sisk P."/>
            <person name="Stolte C."/>
            <person name="Sykes S."/>
            <person name="White J."/>
            <person name="Yandava C."/>
            <person name="Burger G."/>
            <person name="Gray M.W."/>
            <person name="Holland P.W.H."/>
            <person name="King N."/>
            <person name="Lang F.B.F."/>
            <person name="Roger A.J."/>
            <person name="Ruiz-Trillo I."/>
            <person name="Haas B."/>
            <person name="Nusbaum C."/>
            <person name="Birren B."/>
        </authorList>
    </citation>
    <scope>NUCLEOTIDE SEQUENCE [LARGE SCALE GENOMIC DNA]</scope>
    <source>
        <strain evidence="5 6">JP610</strain>
    </source>
</reference>
<dbReference type="GO" id="GO:0005737">
    <property type="term" value="C:cytoplasm"/>
    <property type="evidence" value="ECO:0007669"/>
    <property type="project" value="TreeGrafter"/>
</dbReference>
<evidence type="ECO:0000256" key="1">
    <source>
        <dbReference type="ARBA" id="ARBA00022679"/>
    </source>
</evidence>
<dbReference type="GO" id="GO:0016779">
    <property type="term" value="F:nucleotidyltransferase activity"/>
    <property type="evidence" value="ECO:0007669"/>
    <property type="project" value="TreeGrafter"/>
</dbReference>
<sequence length="431" mass="45419">MSPATTKAVKTLESADTSRYGRQLVLPEIGPTGQRNLLNSSVLIVGAGGLGSPIALYLAGVGIGRMGIMDDDVVELSNLQRQVIHSMERLGMPKTDSAVKSCRLLNDRIRCDGMNERLTATNAMAIISDYDIIVDATDSVDTRYLLNDACVLLSKPLVAASAVRLDGQISTYNHQGSPCYRCVFPNAPVADAVTSCAESGVLGVVPGIIGCLQALEVTKIAAGLPASYTGKLVLFDAMSASFQNIKISKSEACIGFACVPRDGPRRSYSGVQLSTCGPEATLRELIDTDSSCARTPLATHVLDPSQRLSCQEYADLKSVGESDDVILIDTRPPIEFEICALPDAISFMLNSPSLSVRTTSQSPPGDEGLLLPTVFPIAPTLAAPLALVLPAAFAPVSPPFRNVCFSEIGFQLLDAGPGASRVPNTNDGAMT</sequence>
<name>A0A0L0FSP0_9EUKA</name>
<dbReference type="InterPro" id="IPR035985">
    <property type="entry name" value="Ubiquitin-activating_enz"/>
</dbReference>
<organism evidence="5 6">
    <name type="scientific">Sphaeroforma arctica JP610</name>
    <dbReference type="NCBI Taxonomy" id="667725"/>
    <lineage>
        <taxon>Eukaryota</taxon>
        <taxon>Ichthyosporea</taxon>
        <taxon>Ichthyophonida</taxon>
        <taxon>Sphaeroforma</taxon>
    </lineage>
</organism>
<dbReference type="SUPFAM" id="SSF69572">
    <property type="entry name" value="Activating enzymes of the ubiquitin-like proteins"/>
    <property type="match status" value="1"/>
</dbReference>
<dbReference type="GO" id="GO:0004792">
    <property type="term" value="F:thiosulfate-cyanide sulfurtransferase activity"/>
    <property type="evidence" value="ECO:0007669"/>
    <property type="project" value="TreeGrafter"/>
</dbReference>
<dbReference type="Pfam" id="PF00899">
    <property type="entry name" value="ThiF"/>
    <property type="match status" value="1"/>
</dbReference>
<dbReference type="NCBIfam" id="NF004281">
    <property type="entry name" value="PRK05690.1"/>
    <property type="match status" value="1"/>
</dbReference>
<dbReference type="GeneID" id="25908306"/>
<dbReference type="GO" id="GO:0042292">
    <property type="term" value="F:URM1 activating enzyme activity"/>
    <property type="evidence" value="ECO:0007669"/>
    <property type="project" value="TreeGrafter"/>
</dbReference>
<evidence type="ECO:0000259" key="4">
    <source>
        <dbReference type="PROSITE" id="PS50206"/>
    </source>
</evidence>
<dbReference type="eggNOG" id="KOG2017">
    <property type="taxonomic scope" value="Eukaryota"/>
</dbReference>
<keyword evidence="6" id="KW-1185">Reference proteome</keyword>
<evidence type="ECO:0000256" key="2">
    <source>
        <dbReference type="ARBA" id="ARBA00022741"/>
    </source>
</evidence>
<dbReference type="InterPro" id="IPR001763">
    <property type="entry name" value="Rhodanese-like_dom"/>
</dbReference>
<keyword evidence="3" id="KW-0067">ATP-binding</keyword>
<dbReference type="RefSeq" id="XP_014153724.1">
    <property type="nucleotide sequence ID" value="XM_014298249.1"/>
</dbReference>
<gene>
    <name evidence="5" type="ORF">SARC_07802</name>
</gene>
<dbReference type="AlphaFoldDB" id="A0A0L0FSP0"/>
<keyword evidence="1" id="KW-0808">Transferase</keyword>
<keyword evidence="2" id="KW-0547">Nucleotide-binding</keyword>
<proteinExistence type="predicted"/>
<dbReference type="InterPro" id="IPR000594">
    <property type="entry name" value="ThiF_NAD_FAD-bd"/>
</dbReference>
<dbReference type="PANTHER" id="PTHR10953:SF102">
    <property type="entry name" value="ADENYLYLTRANSFERASE AND SULFURTRANSFERASE MOCS3"/>
    <property type="match status" value="1"/>
</dbReference>
<dbReference type="STRING" id="667725.A0A0L0FSP0"/>
<feature type="domain" description="Rhodanese" evidence="4">
    <location>
        <begin position="321"/>
        <end position="347"/>
    </location>
</feature>
<dbReference type="PANTHER" id="PTHR10953">
    <property type="entry name" value="UBIQUITIN-ACTIVATING ENZYME E1"/>
    <property type="match status" value="1"/>
</dbReference>
<dbReference type="OrthoDB" id="10261062at2759"/>
<dbReference type="FunFam" id="3.40.50.720:FF:000033">
    <property type="entry name" value="Adenylyltransferase and sulfurtransferase MOCS3"/>
    <property type="match status" value="1"/>
</dbReference>
<evidence type="ECO:0000256" key="3">
    <source>
        <dbReference type="ARBA" id="ARBA00022840"/>
    </source>
</evidence>
<dbReference type="GO" id="GO:0005524">
    <property type="term" value="F:ATP binding"/>
    <property type="evidence" value="ECO:0007669"/>
    <property type="project" value="UniProtKB-KW"/>
</dbReference>
<evidence type="ECO:0000313" key="6">
    <source>
        <dbReference type="Proteomes" id="UP000054560"/>
    </source>
</evidence>